<dbReference type="SUPFAM" id="SSF53383">
    <property type="entry name" value="PLP-dependent transferases"/>
    <property type="match status" value="1"/>
</dbReference>
<comment type="caution">
    <text evidence="7">The sequence shown here is derived from an EMBL/GenBank/DDBJ whole genome shotgun (WGS) entry which is preliminary data.</text>
</comment>
<keyword evidence="8" id="KW-1185">Reference proteome</keyword>
<feature type="domain" description="Aminotransferase class I/classII large" evidence="6">
    <location>
        <begin position="14"/>
        <end position="324"/>
    </location>
</feature>
<dbReference type="GO" id="GO:0008483">
    <property type="term" value="F:transaminase activity"/>
    <property type="evidence" value="ECO:0007669"/>
    <property type="project" value="UniProtKB-KW"/>
</dbReference>
<dbReference type="InterPro" id="IPR015421">
    <property type="entry name" value="PyrdxlP-dep_Trfase_major"/>
</dbReference>
<name>A0A1Y4M185_9FIRM</name>
<evidence type="ECO:0000256" key="2">
    <source>
        <dbReference type="ARBA" id="ARBA00022576"/>
    </source>
</evidence>
<dbReference type="PANTHER" id="PTHR42885">
    <property type="entry name" value="HISTIDINOL-PHOSPHATE AMINOTRANSFERASE-RELATED"/>
    <property type="match status" value="1"/>
</dbReference>
<keyword evidence="4 5" id="KW-0663">Pyridoxal phosphate</keyword>
<dbReference type="EMBL" id="NFKM01000002">
    <property type="protein sequence ID" value="OUP61649.1"/>
    <property type="molecule type" value="Genomic_DNA"/>
</dbReference>
<evidence type="ECO:0000259" key="6">
    <source>
        <dbReference type="Pfam" id="PF00155"/>
    </source>
</evidence>
<dbReference type="Pfam" id="PF00155">
    <property type="entry name" value="Aminotran_1_2"/>
    <property type="match status" value="1"/>
</dbReference>
<keyword evidence="2" id="KW-0032">Aminotransferase</keyword>
<dbReference type="PROSITE" id="PS00599">
    <property type="entry name" value="AA_TRANSFER_CLASS_2"/>
    <property type="match status" value="1"/>
</dbReference>
<organism evidence="7 8">
    <name type="scientific">Faecalitalea cylindroides</name>
    <dbReference type="NCBI Taxonomy" id="39483"/>
    <lineage>
        <taxon>Bacteria</taxon>
        <taxon>Bacillati</taxon>
        <taxon>Bacillota</taxon>
        <taxon>Erysipelotrichia</taxon>
        <taxon>Erysipelotrichales</taxon>
        <taxon>Erysipelotrichaceae</taxon>
        <taxon>Faecalitalea</taxon>
    </lineage>
</organism>
<dbReference type="Proteomes" id="UP000195447">
    <property type="component" value="Unassembled WGS sequence"/>
</dbReference>
<keyword evidence="3" id="KW-0808">Transferase</keyword>
<evidence type="ECO:0000313" key="7">
    <source>
        <dbReference type="EMBL" id="OUP61649.1"/>
    </source>
</evidence>
<evidence type="ECO:0000256" key="1">
    <source>
        <dbReference type="ARBA" id="ARBA00001933"/>
    </source>
</evidence>
<evidence type="ECO:0000256" key="3">
    <source>
        <dbReference type="ARBA" id="ARBA00022679"/>
    </source>
</evidence>
<dbReference type="AlphaFoldDB" id="A0A1Y4M185"/>
<reference evidence="8" key="1">
    <citation type="submission" date="2017-04" db="EMBL/GenBank/DDBJ databases">
        <title>Function of individual gut microbiota members based on whole genome sequencing of pure cultures obtained from chicken caecum.</title>
        <authorList>
            <person name="Medvecky M."/>
            <person name="Cejkova D."/>
            <person name="Polansky O."/>
            <person name="Karasova D."/>
            <person name="Kubasova T."/>
            <person name="Cizek A."/>
            <person name="Rychlik I."/>
        </authorList>
    </citation>
    <scope>NUCLEOTIDE SEQUENCE [LARGE SCALE GENOMIC DNA]</scope>
    <source>
        <strain evidence="8">An178</strain>
    </source>
</reference>
<proteinExistence type="inferred from homology"/>
<dbReference type="Gene3D" id="3.40.640.10">
    <property type="entry name" value="Type I PLP-dependent aspartate aminotransferase-like (Major domain)"/>
    <property type="match status" value="1"/>
</dbReference>
<dbReference type="InterPro" id="IPR004839">
    <property type="entry name" value="Aminotransferase_I/II_large"/>
</dbReference>
<protein>
    <recommendedName>
        <fullName evidence="6">Aminotransferase class I/classII large domain-containing protein</fullName>
    </recommendedName>
</protein>
<dbReference type="CDD" id="cd00609">
    <property type="entry name" value="AAT_like"/>
    <property type="match status" value="1"/>
</dbReference>
<evidence type="ECO:0000256" key="5">
    <source>
        <dbReference type="RuleBase" id="RU003693"/>
    </source>
</evidence>
<dbReference type="PANTHER" id="PTHR42885:SF2">
    <property type="entry name" value="HISTIDINOL-PHOSPHATE AMINOTRANSFERASE"/>
    <property type="match status" value="1"/>
</dbReference>
<dbReference type="InterPro" id="IPR001917">
    <property type="entry name" value="Aminotrans_II_pyridoxalP_BS"/>
</dbReference>
<comment type="cofactor">
    <cofactor evidence="1 5">
        <name>pyridoxal 5'-phosphate</name>
        <dbReference type="ChEBI" id="CHEBI:597326"/>
    </cofactor>
</comment>
<accession>A0A1Y4M185</accession>
<dbReference type="RefSeq" id="WP_087158100.1">
    <property type="nucleotide sequence ID" value="NZ_NFKM01000002.1"/>
</dbReference>
<dbReference type="InterPro" id="IPR015424">
    <property type="entry name" value="PyrdxlP-dep_Trfase"/>
</dbReference>
<comment type="similarity">
    <text evidence="5">Belongs to the class-II pyridoxal-phosphate-dependent aminotransferase family.</text>
</comment>
<sequence>MKDIKEYKTHTQQGILLNANEMSDNLSSSILKEIQEKIVNLDFNRYPDNDCIRLREAYSALLNVQIENVLAGNGSDQILGLLIGYFLKKGKTLLTLDPDFSMYDYYCGTYDANLLKYPTRDDGSFDVENFIRYAIDNKVDMILFSNPNNPTGFLLTNEEIKVLLKQLNTIPVVIDEAYAEFAKESATELIDQFDNLYITRTLSKAYALAGARVGFLVSNEKNIKQIHKANVPYVLNCVSQMIAMITLKHVEEFRNRIESIKKKRDELIHSNYKSIHIYDSQANFVKVKCKDLKKMYAYFDKNNVIVRKYEGKDYFRLTIGNDQEYKLIKNIFDQYEKEV</sequence>
<dbReference type="InterPro" id="IPR015422">
    <property type="entry name" value="PyrdxlP-dep_Trfase_small"/>
</dbReference>
<evidence type="ECO:0000313" key="8">
    <source>
        <dbReference type="Proteomes" id="UP000195447"/>
    </source>
</evidence>
<dbReference type="Gene3D" id="3.90.1150.10">
    <property type="entry name" value="Aspartate Aminotransferase, domain 1"/>
    <property type="match status" value="1"/>
</dbReference>
<gene>
    <name evidence="7" type="ORF">B5F14_01465</name>
</gene>
<dbReference type="GO" id="GO:0030170">
    <property type="term" value="F:pyridoxal phosphate binding"/>
    <property type="evidence" value="ECO:0007669"/>
    <property type="project" value="InterPro"/>
</dbReference>
<evidence type="ECO:0000256" key="4">
    <source>
        <dbReference type="ARBA" id="ARBA00022898"/>
    </source>
</evidence>